<evidence type="ECO:0000313" key="3">
    <source>
        <dbReference type="Proteomes" id="UP000270034"/>
    </source>
</evidence>
<sequence>MARPFIRPTIATFNRDAVPMAKAVRSTAPEVRGVYENLMEALQELRSCVFLCGQRVLSDEEIAQQACLHPVALAQTLPQIIERGLFARDDTGALFSTLLYDRLLRREEREARKAVADQHWHAVQQTGDVPPGLTRKQITARENGRKGGAPRKGETTEQRDARRARELAAEQAQRKMPLVGVVGGTQAQSNNPNQKPNSVSVIENSVISVPIDLELESDINIPSSSNSADEPNNPATEKVDYTDAQAKELAARILAASGLGDDQVGYAISFSKQYLGRGVCPNLIVRAVAAHKQKMADNGEFPRHVGVFKGPIERAIAGEEVVQFVTEAEPIVALVQEWQREAQDAYARSSTVFAAEMSACRDFGRLQRDWPEIAAQHGLPPVERTLAAYEAYFKPESEQVAA</sequence>
<dbReference type="Proteomes" id="UP000270034">
    <property type="component" value="Chromosome"/>
</dbReference>
<dbReference type="AlphaFoldDB" id="A0A2Z5ZDL1"/>
<feature type="region of interest" description="Disordered" evidence="1">
    <location>
        <begin position="124"/>
        <end position="177"/>
    </location>
</feature>
<reference evidence="2 3" key="1">
    <citation type="submission" date="2018-02" db="EMBL/GenBank/DDBJ databases">
        <title>Acetobacter orientalis genome.</title>
        <authorList>
            <person name="Nakashima N."/>
            <person name="Tamura T."/>
        </authorList>
    </citation>
    <scope>NUCLEOTIDE SEQUENCE [LARGE SCALE GENOMIC DNA]</scope>
    <source>
        <strain evidence="2 3">FAN1</strain>
    </source>
</reference>
<gene>
    <name evidence="2" type="ORF">AcetOrient_orf00585</name>
</gene>
<protein>
    <submittedName>
        <fullName evidence="2">Uncharacterized protein</fullName>
    </submittedName>
</protein>
<organism evidence="2 3">
    <name type="scientific">Acetobacter orientalis</name>
    <dbReference type="NCBI Taxonomy" id="146474"/>
    <lineage>
        <taxon>Bacteria</taxon>
        <taxon>Pseudomonadati</taxon>
        <taxon>Pseudomonadota</taxon>
        <taxon>Alphaproteobacteria</taxon>
        <taxon>Acetobacterales</taxon>
        <taxon>Acetobacteraceae</taxon>
        <taxon>Acetobacter</taxon>
    </lineage>
</organism>
<dbReference type="EMBL" id="AP018515">
    <property type="protein sequence ID" value="BBC78754.1"/>
    <property type="molecule type" value="Genomic_DNA"/>
</dbReference>
<accession>A0A2Z5ZDL1</accession>
<proteinExistence type="predicted"/>
<name>A0A2Z5ZDL1_9PROT</name>
<evidence type="ECO:0000313" key="2">
    <source>
        <dbReference type="EMBL" id="BBC78754.1"/>
    </source>
</evidence>
<feature type="compositionally biased region" description="Basic and acidic residues" evidence="1">
    <location>
        <begin position="151"/>
        <end position="168"/>
    </location>
</feature>
<dbReference type="KEGG" id="aot:AcetOri_orf00585"/>
<evidence type="ECO:0000256" key="1">
    <source>
        <dbReference type="SAM" id="MobiDB-lite"/>
    </source>
</evidence>